<sequence>MSLQQILSAFQQHPSLSAVSLRGLTLFLCMARMARPLIEFQQKDRRIPPAYLHPGLLELLAWSISETDLNIVQLCGVAFKDIIWNHPDVLPTEANSSLPDFRLHESPGIPRHNDTNGTNDTQGRLAYASTRCTTDSYDLTLLPRLYQYQQFKMVPRTHGLGCLSGFQEWAGHTYGGGDHSELPAGSRRVAWAGSAWFASGTSCTETKLIAKLTLDRDRHTVFHCCGAGLMLASAALGIMVDSMEKIRGGENECVGLNERDEKLEFEEDGICRGKAMLTSEVADTVSHARGSVPLEISEYWKGGARWTV</sequence>
<dbReference type="AlphaFoldDB" id="A0AAD7D248"/>
<dbReference type="EMBL" id="JARKIE010000155">
    <property type="protein sequence ID" value="KAJ7674366.1"/>
    <property type="molecule type" value="Genomic_DNA"/>
</dbReference>
<protein>
    <submittedName>
        <fullName evidence="1">Uncharacterized protein</fullName>
    </submittedName>
</protein>
<accession>A0AAD7D248</accession>
<organism evidence="1 2">
    <name type="scientific">Mycena rosella</name>
    <name type="common">Pink bonnet</name>
    <name type="synonym">Agaricus rosellus</name>
    <dbReference type="NCBI Taxonomy" id="1033263"/>
    <lineage>
        <taxon>Eukaryota</taxon>
        <taxon>Fungi</taxon>
        <taxon>Dikarya</taxon>
        <taxon>Basidiomycota</taxon>
        <taxon>Agaricomycotina</taxon>
        <taxon>Agaricomycetes</taxon>
        <taxon>Agaricomycetidae</taxon>
        <taxon>Agaricales</taxon>
        <taxon>Marasmiineae</taxon>
        <taxon>Mycenaceae</taxon>
        <taxon>Mycena</taxon>
    </lineage>
</organism>
<evidence type="ECO:0000313" key="1">
    <source>
        <dbReference type="EMBL" id="KAJ7674366.1"/>
    </source>
</evidence>
<keyword evidence="2" id="KW-1185">Reference proteome</keyword>
<proteinExistence type="predicted"/>
<evidence type="ECO:0000313" key="2">
    <source>
        <dbReference type="Proteomes" id="UP001221757"/>
    </source>
</evidence>
<dbReference type="Proteomes" id="UP001221757">
    <property type="component" value="Unassembled WGS sequence"/>
</dbReference>
<name>A0AAD7D248_MYCRO</name>
<reference evidence="1" key="1">
    <citation type="submission" date="2023-03" db="EMBL/GenBank/DDBJ databases">
        <title>Massive genome expansion in bonnet fungi (Mycena s.s.) driven by repeated elements and novel gene families across ecological guilds.</title>
        <authorList>
            <consortium name="Lawrence Berkeley National Laboratory"/>
            <person name="Harder C.B."/>
            <person name="Miyauchi S."/>
            <person name="Viragh M."/>
            <person name="Kuo A."/>
            <person name="Thoen E."/>
            <person name="Andreopoulos B."/>
            <person name="Lu D."/>
            <person name="Skrede I."/>
            <person name="Drula E."/>
            <person name="Henrissat B."/>
            <person name="Morin E."/>
            <person name="Kohler A."/>
            <person name="Barry K."/>
            <person name="LaButti K."/>
            <person name="Morin E."/>
            <person name="Salamov A."/>
            <person name="Lipzen A."/>
            <person name="Mereny Z."/>
            <person name="Hegedus B."/>
            <person name="Baldrian P."/>
            <person name="Stursova M."/>
            <person name="Weitz H."/>
            <person name="Taylor A."/>
            <person name="Grigoriev I.V."/>
            <person name="Nagy L.G."/>
            <person name="Martin F."/>
            <person name="Kauserud H."/>
        </authorList>
    </citation>
    <scope>NUCLEOTIDE SEQUENCE</scope>
    <source>
        <strain evidence="1">CBHHK067</strain>
    </source>
</reference>
<gene>
    <name evidence="1" type="ORF">B0H17DRAFT_1140615</name>
</gene>
<comment type="caution">
    <text evidence="1">The sequence shown here is derived from an EMBL/GenBank/DDBJ whole genome shotgun (WGS) entry which is preliminary data.</text>
</comment>